<dbReference type="Proteomes" id="UP001160301">
    <property type="component" value="Unassembled WGS sequence"/>
</dbReference>
<keyword evidence="2" id="KW-1185">Reference proteome</keyword>
<dbReference type="SUPFAM" id="SSF48452">
    <property type="entry name" value="TPR-like"/>
    <property type="match status" value="1"/>
</dbReference>
<dbReference type="SMART" id="SM00028">
    <property type="entry name" value="TPR"/>
    <property type="match status" value="2"/>
</dbReference>
<dbReference type="Pfam" id="PF13181">
    <property type="entry name" value="TPR_8"/>
    <property type="match status" value="1"/>
</dbReference>
<organism evidence="1 2">
    <name type="scientific">Polyangium sorediatum</name>
    <dbReference type="NCBI Taxonomy" id="889274"/>
    <lineage>
        <taxon>Bacteria</taxon>
        <taxon>Pseudomonadati</taxon>
        <taxon>Myxococcota</taxon>
        <taxon>Polyangia</taxon>
        <taxon>Polyangiales</taxon>
        <taxon>Polyangiaceae</taxon>
        <taxon>Polyangium</taxon>
    </lineage>
</organism>
<name>A0ABT6P4E4_9BACT</name>
<dbReference type="InterPro" id="IPR019734">
    <property type="entry name" value="TPR_rpt"/>
</dbReference>
<proteinExistence type="predicted"/>
<reference evidence="1 2" key="1">
    <citation type="submission" date="2023-04" db="EMBL/GenBank/DDBJ databases">
        <title>The genome sequence of Polyangium sorediatum DSM14670.</title>
        <authorList>
            <person name="Zhang X."/>
        </authorList>
    </citation>
    <scope>NUCLEOTIDE SEQUENCE [LARGE SCALE GENOMIC DNA]</scope>
    <source>
        <strain evidence="1 2">DSM 14670</strain>
    </source>
</reference>
<protein>
    <recommendedName>
        <fullName evidence="3">Tetratricopeptide repeat protein</fullName>
    </recommendedName>
</protein>
<evidence type="ECO:0008006" key="3">
    <source>
        <dbReference type="Google" id="ProtNLM"/>
    </source>
</evidence>
<gene>
    <name evidence="1" type="ORF">QHF89_38600</name>
</gene>
<evidence type="ECO:0000313" key="2">
    <source>
        <dbReference type="Proteomes" id="UP001160301"/>
    </source>
</evidence>
<dbReference type="InterPro" id="IPR011990">
    <property type="entry name" value="TPR-like_helical_dom_sf"/>
</dbReference>
<dbReference type="Gene3D" id="1.25.40.10">
    <property type="entry name" value="Tetratricopeptide repeat domain"/>
    <property type="match status" value="1"/>
</dbReference>
<dbReference type="EMBL" id="JARZHI010000059">
    <property type="protein sequence ID" value="MDI1435477.1"/>
    <property type="molecule type" value="Genomic_DNA"/>
</dbReference>
<sequence length="287" mass="32001">MDADLLAPEIMNINLRIRAKDPTAFDDAVEFTEQYPEIWEVWHTLAYAHESRGDYAAAIAAATRAMDLDGQQPVLFLDRGAYALLSGDYERAVADFSQGLILCDELDWDDYSDALHFLRAEALVQLGKKAEALADLSHIRDDYVFWTIKARSKAELFALCGKSLEPRPEVITRESLRLPKGRGRLFFENWVVLPDSPDEKEAALATKLGAAGLAAIDAALLKHTRDRAQKSARIIFEAIEACGFPRTDNHLRLFARRLIALAEAGAVVARGNLHRPGYSEVRLPDKP</sequence>
<accession>A0ABT6P4E4</accession>
<dbReference type="RefSeq" id="WP_136972233.1">
    <property type="nucleotide sequence ID" value="NZ_JARZHI010000059.1"/>
</dbReference>
<evidence type="ECO:0000313" key="1">
    <source>
        <dbReference type="EMBL" id="MDI1435477.1"/>
    </source>
</evidence>
<comment type="caution">
    <text evidence="1">The sequence shown here is derived from an EMBL/GenBank/DDBJ whole genome shotgun (WGS) entry which is preliminary data.</text>
</comment>